<feature type="domain" description="Inositolphosphotransferase Aur1/Ipt1" evidence="2">
    <location>
        <begin position="105"/>
        <end position="304"/>
    </location>
</feature>
<protein>
    <submittedName>
        <fullName evidence="3">Phosphatase PAP2 family protein</fullName>
    </submittedName>
</protein>
<evidence type="ECO:0000313" key="4">
    <source>
        <dbReference type="Proteomes" id="UP001497045"/>
    </source>
</evidence>
<feature type="transmembrane region" description="Helical" evidence="1">
    <location>
        <begin position="167"/>
        <end position="188"/>
    </location>
</feature>
<dbReference type="Proteomes" id="UP001497045">
    <property type="component" value="Unassembled WGS sequence"/>
</dbReference>
<evidence type="ECO:0000259" key="2">
    <source>
        <dbReference type="Pfam" id="PF14378"/>
    </source>
</evidence>
<keyword evidence="1" id="KW-0812">Transmembrane</keyword>
<feature type="transmembrane region" description="Helical" evidence="1">
    <location>
        <begin position="130"/>
        <end position="155"/>
    </location>
</feature>
<dbReference type="InterPro" id="IPR026841">
    <property type="entry name" value="Aur1/Ipt1"/>
</dbReference>
<accession>A0ABU9IF29</accession>
<keyword evidence="4" id="KW-1185">Reference proteome</keyword>
<keyword evidence="1" id="KW-1133">Transmembrane helix</keyword>
<name>A0ABU9IF29_9SPHN</name>
<feature type="transmembrane region" description="Helical" evidence="1">
    <location>
        <begin position="27"/>
        <end position="49"/>
    </location>
</feature>
<dbReference type="RefSeq" id="WP_341673591.1">
    <property type="nucleotide sequence ID" value="NZ_JBBYHV010000002.1"/>
</dbReference>
<sequence length="316" mass="34743">MLAAIVQIALASVGVLGFRPLSYLSNAQLYLATIVVIVGGQILIALAILKPKSPLQLVRSKFVEDYQAKLKRGLLLVIALVVFMPAFSAMKSAIPLFNSYGWDATLIDLDRLIHGRDAWLILQPVFGYPFVTFLLAIAYHSWILLIYAGGVYFAVYEDNRALALRYFIAYFSIWILGGVCMAIGFASVGPCFASPILGIDTFEGQMTYLQAANTQYPVLVLDVQQRLLDWHFSGSHGLGRGITAMPSMHVALAFLFFLAMRHVSKWAGIAFGAFFVVILIGSVHLAYHYAVDGYVSIILTALIWKASGWVLRPAVA</sequence>
<keyword evidence="1" id="KW-0472">Membrane</keyword>
<comment type="caution">
    <text evidence="3">The sequence shown here is derived from an EMBL/GenBank/DDBJ whole genome shotgun (WGS) entry which is preliminary data.</text>
</comment>
<feature type="transmembrane region" description="Helical" evidence="1">
    <location>
        <begin position="266"/>
        <end position="287"/>
    </location>
</feature>
<organism evidence="3 4">
    <name type="scientific">Aurantiacibacter gilvus</name>
    <dbReference type="NCBI Taxonomy" id="3139141"/>
    <lineage>
        <taxon>Bacteria</taxon>
        <taxon>Pseudomonadati</taxon>
        <taxon>Pseudomonadota</taxon>
        <taxon>Alphaproteobacteria</taxon>
        <taxon>Sphingomonadales</taxon>
        <taxon>Erythrobacteraceae</taxon>
        <taxon>Aurantiacibacter</taxon>
    </lineage>
</organism>
<feature type="transmembrane region" description="Helical" evidence="1">
    <location>
        <begin position="70"/>
        <end position="90"/>
    </location>
</feature>
<gene>
    <name evidence="3" type="ORF">AAEO60_10100</name>
</gene>
<dbReference type="Pfam" id="PF14378">
    <property type="entry name" value="PAP2_3"/>
    <property type="match status" value="1"/>
</dbReference>
<feature type="transmembrane region" description="Helical" evidence="1">
    <location>
        <begin position="238"/>
        <end position="259"/>
    </location>
</feature>
<evidence type="ECO:0000313" key="3">
    <source>
        <dbReference type="EMBL" id="MEL1251024.1"/>
    </source>
</evidence>
<proteinExistence type="predicted"/>
<dbReference type="EMBL" id="JBBYHV010000002">
    <property type="protein sequence ID" value="MEL1251024.1"/>
    <property type="molecule type" value="Genomic_DNA"/>
</dbReference>
<feature type="transmembrane region" description="Helical" evidence="1">
    <location>
        <begin position="293"/>
        <end position="311"/>
    </location>
</feature>
<reference evidence="3 4" key="1">
    <citation type="submission" date="2024-04" db="EMBL/GenBank/DDBJ databases">
        <title>Aurantiacibacter sp. DGU6 16S ribosomal RNA gene Genome sequencing and assembly.</title>
        <authorList>
            <person name="Park S."/>
        </authorList>
    </citation>
    <scope>NUCLEOTIDE SEQUENCE [LARGE SCALE GENOMIC DNA]</scope>
    <source>
        <strain evidence="3 4">DGU6</strain>
    </source>
</reference>
<evidence type="ECO:0000256" key="1">
    <source>
        <dbReference type="SAM" id="Phobius"/>
    </source>
</evidence>